<evidence type="ECO:0000313" key="5">
    <source>
        <dbReference type="EMBL" id="QIS10056.1"/>
    </source>
</evidence>
<keyword evidence="6" id="KW-1185">Reference proteome</keyword>
<dbReference type="Pfam" id="PF13561">
    <property type="entry name" value="adh_short_C2"/>
    <property type="match status" value="1"/>
</dbReference>
<dbReference type="Gene3D" id="3.40.50.720">
    <property type="entry name" value="NAD(P)-binding Rossmann-like Domain"/>
    <property type="match status" value="1"/>
</dbReference>
<organism evidence="5 6">
    <name type="scientific">Nocardia arthritidis</name>
    <dbReference type="NCBI Taxonomy" id="228602"/>
    <lineage>
        <taxon>Bacteria</taxon>
        <taxon>Bacillati</taxon>
        <taxon>Actinomycetota</taxon>
        <taxon>Actinomycetes</taxon>
        <taxon>Mycobacteriales</taxon>
        <taxon>Nocardiaceae</taxon>
        <taxon>Nocardia</taxon>
    </lineage>
</organism>
<dbReference type="RefSeq" id="WP_167473088.1">
    <property type="nucleotide sequence ID" value="NZ_CP046172.1"/>
</dbReference>
<dbReference type="CDD" id="cd05233">
    <property type="entry name" value="SDR_c"/>
    <property type="match status" value="1"/>
</dbReference>
<keyword evidence="2" id="KW-0521">NADP</keyword>
<evidence type="ECO:0000259" key="4">
    <source>
        <dbReference type="SMART" id="SM00822"/>
    </source>
</evidence>
<gene>
    <name evidence="5" type="ORF">F5544_10805</name>
</gene>
<sequence>MSGGVFADRVVVVTGGGSGIGRAAAVAFAVQGARCVVVTGRRVEPLKETAGLHSAIVPVVADVRSVAGADAVAAVVPGVVDVLVHNAGILRPTPVGSFELDDVREVLETNVVGPLILTRRLLPLMSRSGANIVFVSSVVGQRRAAPGTSVLAAGKAAQDNLTRSWAVELAPRGIRVNAVAPGGVKSAAMKLTPSPEQLRRMSLVGRRGEPEEVATWITRLAEPSSGFVTGQILPIDGGMGLAAL</sequence>
<evidence type="ECO:0000256" key="3">
    <source>
        <dbReference type="ARBA" id="ARBA00023002"/>
    </source>
</evidence>
<dbReference type="GO" id="GO:0016491">
    <property type="term" value="F:oxidoreductase activity"/>
    <property type="evidence" value="ECO:0007669"/>
    <property type="project" value="UniProtKB-KW"/>
</dbReference>
<comment type="similarity">
    <text evidence="1">Belongs to the short-chain dehydrogenases/reductases (SDR) family.</text>
</comment>
<dbReference type="FunFam" id="3.40.50.720:FF:000084">
    <property type="entry name" value="Short-chain dehydrogenase reductase"/>
    <property type="match status" value="1"/>
</dbReference>
<proteinExistence type="inferred from homology"/>
<dbReference type="InterPro" id="IPR052178">
    <property type="entry name" value="Sec_Metab_Biosynth_SDR"/>
</dbReference>
<dbReference type="EMBL" id="CP046172">
    <property type="protein sequence ID" value="QIS10056.1"/>
    <property type="molecule type" value="Genomic_DNA"/>
</dbReference>
<dbReference type="InterPro" id="IPR002347">
    <property type="entry name" value="SDR_fam"/>
</dbReference>
<name>A0A6G9YAG5_9NOCA</name>
<dbReference type="KEGG" id="nah:F5544_10805"/>
<accession>A0A6G9YAG5</accession>
<dbReference type="InterPro" id="IPR057326">
    <property type="entry name" value="KR_dom"/>
</dbReference>
<evidence type="ECO:0000256" key="2">
    <source>
        <dbReference type="ARBA" id="ARBA00022857"/>
    </source>
</evidence>
<dbReference type="InterPro" id="IPR036291">
    <property type="entry name" value="NAD(P)-bd_dom_sf"/>
</dbReference>
<protein>
    <submittedName>
        <fullName evidence="5">SDR family oxidoreductase</fullName>
    </submittedName>
</protein>
<dbReference type="PRINTS" id="PR00080">
    <property type="entry name" value="SDRFAMILY"/>
</dbReference>
<evidence type="ECO:0000313" key="6">
    <source>
        <dbReference type="Proteomes" id="UP000503540"/>
    </source>
</evidence>
<feature type="domain" description="Ketoreductase" evidence="4">
    <location>
        <begin position="9"/>
        <end position="182"/>
    </location>
</feature>
<reference evidence="5 6" key="1">
    <citation type="journal article" date="2019" name="ACS Chem. Biol.">
        <title>Identification and Mobilization of a Cryptic Antibiotic Biosynthesis Gene Locus from a Human-Pathogenic Nocardia Isolate.</title>
        <authorList>
            <person name="Herisse M."/>
            <person name="Ishida K."/>
            <person name="Porter J.L."/>
            <person name="Howden B."/>
            <person name="Hertweck C."/>
            <person name="Stinear T.P."/>
            <person name="Pidot S.J."/>
        </authorList>
    </citation>
    <scope>NUCLEOTIDE SEQUENCE [LARGE SCALE GENOMIC DNA]</scope>
    <source>
        <strain evidence="5 6">AUSMDU00012717</strain>
    </source>
</reference>
<dbReference type="AlphaFoldDB" id="A0A6G9YAG5"/>
<dbReference type="PANTHER" id="PTHR43618:SF8">
    <property type="entry name" value="7ALPHA-HYDROXYSTEROID DEHYDROGENASE"/>
    <property type="match status" value="1"/>
</dbReference>
<dbReference type="SUPFAM" id="SSF51735">
    <property type="entry name" value="NAD(P)-binding Rossmann-fold domains"/>
    <property type="match status" value="1"/>
</dbReference>
<dbReference type="PANTHER" id="PTHR43618">
    <property type="entry name" value="7-ALPHA-HYDROXYSTEROID DEHYDROGENASE"/>
    <property type="match status" value="1"/>
</dbReference>
<dbReference type="SMART" id="SM00822">
    <property type="entry name" value="PKS_KR"/>
    <property type="match status" value="1"/>
</dbReference>
<evidence type="ECO:0000256" key="1">
    <source>
        <dbReference type="ARBA" id="ARBA00006484"/>
    </source>
</evidence>
<dbReference type="Proteomes" id="UP000503540">
    <property type="component" value="Chromosome"/>
</dbReference>
<keyword evidence="3" id="KW-0560">Oxidoreductase</keyword>
<dbReference type="PRINTS" id="PR00081">
    <property type="entry name" value="GDHRDH"/>
</dbReference>